<gene>
    <name evidence="2" type="ORF">HHL24_35365</name>
</gene>
<dbReference type="AlphaFoldDB" id="A0A848IN11"/>
<sequence>MVIADLTSLIDFSWDDLLALDLSQPASWLMIAVLVISCIATIYLALALYPYFEKIDDKLIELLGGKE</sequence>
<keyword evidence="3" id="KW-1185">Reference proteome</keyword>
<keyword evidence="1" id="KW-0812">Transmembrane</keyword>
<keyword evidence="1" id="KW-1133">Transmembrane helix</keyword>
<dbReference type="Proteomes" id="UP000544134">
    <property type="component" value="Unassembled WGS sequence"/>
</dbReference>
<accession>A0A848IN11</accession>
<evidence type="ECO:0000313" key="2">
    <source>
        <dbReference type="EMBL" id="NMM03171.1"/>
    </source>
</evidence>
<evidence type="ECO:0000313" key="3">
    <source>
        <dbReference type="Proteomes" id="UP000544134"/>
    </source>
</evidence>
<keyword evidence="1" id="KW-0472">Membrane</keyword>
<dbReference type="RefSeq" id="WP_169489923.1">
    <property type="nucleotide sequence ID" value="NZ_JABBGJ010000049.1"/>
</dbReference>
<evidence type="ECO:0000256" key="1">
    <source>
        <dbReference type="SAM" id="Phobius"/>
    </source>
</evidence>
<reference evidence="2 3" key="1">
    <citation type="submission" date="2020-04" db="EMBL/GenBank/DDBJ databases">
        <title>Paraburkholderia sp. RP-4-7 isolated from soil.</title>
        <authorList>
            <person name="Dahal R.H."/>
        </authorList>
    </citation>
    <scope>NUCLEOTIDE SEQUENCE [LARGE SCALE GENOMIC DNA]</scope>
    <source>
        <strain evidence="2 3">RP-4-7</strain>
    </source>
</reference>
<feature type="transmembrane region" description="Helical" evidence="1">
    <location>
        <begin position="28"/>
        <end position="52"/>
    </location>
</feature>
<comment type="caution">
    <text evidence="2">The sequence shown here is derived from an EMBL/GenBank/DDBJ whole genome shotgun (WGS) entry which is preliminary data.</text>
</comment>
<dbReference type="EMBL" id="JABBGJ010000049">
    <property type="protein sequence ID" value="NMM03171.1"/>
    <property type="molecule type" value="Genomic_DNA"/>
</dbReference>
<protein>
    <submittedName>
        <fullName evidence="2">Uncharacterized protein</fullName>
    </submittedName>
</protein>
<name>A0A848IN11_9BURK</name>
<organism evidence="2 3">
    <name type="scientific">Paraburkholderia polaris</name>
    <dbReference type="NCBI Taxonomy" id="2728848"/>
    <lineage>
        <taxon>Bacteria</taxon>
        <taxon>Pseudomonadati</taxon>
        <taxon>Pseudomonadota</taxon>
        <taxon>Betaproteobacteria</taxon>
        <taxon>Burkholderiales</taxon>
        <taxon>Burkholderiaceae</taxon>
        <taxon>Paraburkholderia</taxon>
    </lineage>
</organism>
<proteinExistence type="predicted"/>